<evidence type="ECO:0000256" key="5">
    <source>
        <dbReference type="ARBA" id="ARBA00022840"/>
    </source>
</evidence>
<gene>
    <name evidence="9" type="ORF">UT39_C0003G0034</name>
</gene>
<evidence type="ECO:0000256" key="2">
    <source>
        <dbReference type="ARBA" id="ARBA00022490"/>
    </source>
</evidence>
<dbReference type="Gene3D" id="3.30.930.10">
    <property type="entry name" value="Bira Bifunctional Protein, Domain 2"/>
    <property type="match status" value="1"/>
</dbReference>
<dbReference type="Pfam" id="PF03129">
    <property type="entry name" value="HGTP_anticodon"/>
    <property type="match status" value="1"/>
</dbReference>
<dbReference type="Proteomes" id="UP000034246">
    <property type="component" value="Unassembled WGS sequence"/>
</dbReference>
<dbReference type="PANTHER" id="PTHR10745">
    <property type="entry name" value="GLYCYL-TRNA SYNTHETASE/DNA POLYMERASE SUBUNIT GAMMA-2"/>
    <property type="match status" value="1"/>
</dbReference>
<evidence type="ECO:0000313" key="10">
    <source>
        <dbReference type="Proteomes" id="UP000034246"/>
    </source>
</evidence>
<dbReference type="PRINTS" id="PR01043">
    <property type="entry name" value="TRNASYNTHGLY"/>
</dbReference>
<dbReference type="FunFam" id="3.40.50.800:FF:000002">
    <property type="entry name" value="Glycine--tRNA ligase"/>
    <property type="match status" value="1"/>
</dbReference>
<dbReference type="InterPro" id="IPR002315">
    <property type="entry name" value="tRNA-synt_gly"/>
</dbReference>
<accession>A0A0G0QN12</accession>
<protein>
    <recommendedName>
        <fullName evidence="1">glycine--tRNA ligase</fullName>
        <ecNumber evidence="1">6.1.1.14</ecNumber>
    </recommendedName>
</protein>
<evidence type="ECO:0000256" key="4">
    <source>
        <dbReference type="ARBA" id="ARBA00022741"/>
    </source>
</evidence>
<dbReference type="GO" id="GO:0004820">
    <property type="term" value="F:glycine-tRNA ligase activity"/>
    <property type="evidence" value="ECO:0007669"/>
    <property type="project" value="UniProtKB-EC"/>
</dbReference>
<name>A0A0G0QN12_9BACT</name>
<keyword evidence="5" id="KW-0067">ATP-binding</keyword>
<dbReference type="InterPro" id="IPR006195">
    <property type="entry name" value="aa-tRNA-synth_II"/>
</dbReference>
<dbReference type="SUPFAM" id="SSF52954">
    <property type="entry name" value="Class II aaRS ABD-related"/>
    <property type="match status" value="1"/>
</dbReference>
<dbReference type="GO" id="GO:0006426">
    <property type="term" value="P:glycyl-tRNA aminoacylation"/>
    <property type="evidence" value="ECO:0007669"/>
    <property type="project" value="InterPro"/>
</dbReference>
<evidence type="ECO:0000259" key="8">
    <source>
        <dbReference type="PROSITE" id="PS50862"/>
    </source>
</evidence>
<dbReference type="PROSITE" id="PS50862">
    <property type="entry name" value="AA_TRNA_LIGASE_II"/>
    <property type="match status" value="1"/>
</dbReference>
<dbReference type="Gene3D" id="3.40.50.800">
    <property type="entry name" value="Anticodon-binding domain"/>
    <property type="match status" value="1"/>
</dbReference>
<evidence type="ECO:0000256" key="1">
    <source>
        <dbReference type="ARBA" id="ARBA00012829"/>
    </source>
</evidence>
<proteinExistence type="predicted"/>
<evidence type="ECO:0000256" key="7">
    <source>
        <dbReference type="ARBA" id="ARBA00023146"/>
    </source>
</evidence>
<dbReference type="GO" id="GO:0005737">
    <property type="term" value="C:cytoplasm"/>
    <property type="evidence" value="ECO:0007669"/>
    <property type="project" value="InterPro"/>
</dbReference>
<keyword evidence="6" id="KW-0648">Protein biosynthesis</keyword>
<feature type="domain" description="Aminoacyl-transfer RNA synthetases class-II family profile" evidence="8">
    <location>
        <begin position="11"/>
        <end position="363"/>
    </location>
</feature>
<organism evidence="9 10">
    <name type="scientific">Candidatus Woesebacteria bacterium GW2011_GWA1_39_21</name>
    <dbReference type="NCBI Taxonomy" id="1618550"/>
    <lineage>
        <taxon>Bacteria</taxon>
        <taxon>Candidatus Woeseibacteriota</taxon>
    </lineage>
</organism>
<dbReference type="AlphaFoldDB" id="A0A0G0QN12"/>
<sequence>MADTNSSGLIDKITALCKRRGFVFPSSELYGGLANVWDFGPVGILLKNNIRDLWWKHFVSDRDDMVGIDASAILRPEVWAASGHVSGFNDAMVDCKECRNRLRADHLIEDVIPEKKVEGLSYPQLDKIISENKIKCPKCGKSNWTKVRKFSQLVEVKIGVLEEGKDLAYLRGEIAQGIFLNFKNVVNSTRVKIPFGIAQVGKAYRNEVTMGQFIHRTFEFDLMEFEYFIKSENWEEIYEMWRDEMWKWALSLGIKEENLRWREHGEFERSFYSNKTMDIEYKYPFGWKEMFGIAYRSDYDLSNHTEKSGKDLSYNDPITGTSFIPHVVEPTFGLSRLTGITLFNAYTEVGDRVLLKLDPKLAPYKVAVFPLLANKPDLVVKAKDIYHKLKTNFVCVWDDRGNIGKRYFAQDEIGTPWCVTVDFQTLEDDTVTVRDRDTSEQERVSVEKLPEYFTSKLEK</sequence>
<dbReference type="InterPro" id="IPR027031">
    <property type="entry name" value="Gly-tRNA_synthase/POLG2"/>
</dbReference>
<dbReference type="STRING" id="1618550.UT39_C0003G0034"/>
<dbReference type="EC" id="6.1.1.14" evidence="1"/>
<dbReference type="GO" id="GO:0070062">
    <property type="term" value="C:extracellular exosome"/>
    <property type="evidence" value="ECO:0007669"/>
    <property type="project" value="UniProtKB-ARBA"/>
</dbReference>
<reference evidence="9 10" key="1">
    <citation type="journal article" date="2015" name="Nature">
        <title>rRNA introns, odd ribosomes, and small enigmatic genomes across a large radiation of phyla.</title>
        <authorList>
            <person name="Brown C.T."/>
            <person name="Hug L.A."/>
            <person name="Thomas B.C."/>
            <person name="Sharon I."/>
            <person name="Castelle C.J."/>
            <person name="Singh A."/>
            <person name="Wilkins M.J."/>
            <person name="Williams K.H."/>
            <person name="Banfield J.F."/>
        </authorList>
    </citation>
    <scope>NUCLEOTIDE SEQUENCE [LARGE SCALE GENOMIC DNA]</scope>
</reference>
<keyword evidence="3 9" id="KW-0436">Ligase</keyword>
<keyword evidence="2" id="KW-0963">Cytoplasm</keyword>
<evidence type="ECO:0000256" key="3">
    <source>
        <dbReference type="ARBA" id="ARBA00022598"/>
    </source>
</evidence>
<dbReference type="NCBIfam" id="NF003211">
    <property type="entry name" value="PRK04173.1"/>
    <property type="match status" value="1"/>
</dbReference>
<keyword evidence="7" id="KW-0030">Aminoacyl-tRNA synthetase</keyword>
<keyword evidence="4" id="KW-0547">Nucleotide-binding</keyword>
<evidence type="ECO:0000256" key="6">
    <source>
        <dbReference type="ARBA" id="ARBA00022917"/>
    </source>
</evidence>
<dbReference type="GO" id="GO:0005524">
    <property type="term" value="F:ATP binding"/>
    <property type="evidence" value="ECO:0007669"/>
    <property type="project" value="UniProtKB-KW"/>
</dbReference>
<evidence type="ECO:0000313" key="9">
    <source>
        <dbReference type="EMBL" id="KKR11765.1"/>
    </source>
</evidence>
<dbReference type="GO" id="GO:1990742">
    <property type="term" value="C:microvesicle"/>
    <property type="evidence" value="ECO:0007669"/>
    <property type="project" value="UniProtKB-ARBA"/>
</dbReference>
<dbReference type="PATRIC" id="fig|1618550.3.peg.264"/>
<dbReference type="InterPro" id="IPR045864">
    <property type="entry name" value="aa-tRNA-synth_II/BPL/LPL"/>
</dbReference>
<dbReference type="EMBL" id="LBWP01000003">
    <property type="protein sequence ID" value="KKR11765.1"/>
    <property type="molecule type" value="Genomic_DNA"/>
</dbReference>
<dbReference type="PANTHER" id="PTHR10745:SF8">
    <property type="entry name" value="DNA POLYMERASE SUBUNIT GAMMA-2, MITOCHONDRIAL"/>
    <property type="match status" value="1"/>
</dbReference>
<dbReference type="NCBIfam" id="TIGR00389">
    <property type="entry name" value="glyS_dimeric"/>
    <property type="match status" value="1"/>
</dbReference>
<comment type="caution">
    <text evidence="9">The sequence shown here is derived from an EMBL/GenBank/DDBJ whole genome shotgun (WGS) entry which is preliminary data.</text>
</comment>
<dbReference type="SUPFAM" id="SSF55681">
    <property type="entry name" value="Class II aaRS and biotin synthetases"/>
    <property type="match status" value="1"/>
</dbReference>
<dbReference type="InterPro" id="IPR004154">
    <property type="entry name" value="Anticodon-bd"/>
</dbReference>
<dbReference type="InterPro" id="IPR036621">
    <property type="entry name" value="Anticodon-bd_dom_sf"/>
</dbReference>
<dbReference type="GO" id="GO:0004081">
    <property type="term" value="F:bis(5'-nucleosyl)-tetraphosphatase (asymmetrical) activity"/>
    <property type="evidence" value="ECO:0007669"/>
    <property type="project" value="UniProtKB-ARBA"/>
</dbReference>
<dbReference type="GO" id="GO:0015966">
    <property type="term" value="P:diadenosine tetraphosphate biosynthetic process"/>
    <property type="evidence" value="ECO:0007669"/>
    <property type="project" value="UniProtKB-ARBA"/>
</dbReference>